<evidence type="ECO:0000313" key="1">
    <source>
        <dbReference type="EMBL" id="MCQ8186151.1"/>
    </source>
</evidence>
<dbReference type="EMBL" id="JANIBC010000013">
    <property type="protein sequence ID" value="MCQ8186151.1"/>
    <property type="molecule type" value="Genomic_DNA"/>
</dbReference>
<name>A0A9X2RJR1_9PROT</name>
<reference evidence="1" key="1">
    <citation type="submission" date="2022-07" db="EMBL/GenBank/DDBJ databases">
        <title>Parvularcula maris sp. nov., an algicidal bacterium isolated from seawater.</title>
        <authorList>
            <person name="Li F."/>
        </authorList>
    </citation>
    <scope>NUCLEOTIDE SEQUENCE</scope>
    <source>
        <strain evidence="1">BGMRC 0090</strain>
    </source>
</reference>
<proteinExistence type="predicted"/>
<comment type="caution">
    <text evidence="1">The sequence shown here is derived from an EMBL/GenBank/DDBJ whole genome shotgun (WGS) entry which is preliminary data.</text>
</comment>
<keyword evidence="2" id="KW-1185">Reference proteome</keyword>
<evidence type="ECO:0000313" key="2">
    <source>
        <dbReference type="Proteomes" id="UP001142610"/>
    </source>
</evidence>
<organism evidence="1 2">
    <name type="scientific">Parvularcula maris</name>
    <dbReference type="NCBI Taxonomy" id="2965077"/>
    <lineage>
        <taxon>Bacteria</taxon>
        <taxon>Pseudomonadati</taxon>
        <taxon>Pseudomonadota</taxon>
        <taxon>Alphaproteobacteria</taxon>
        <taxon>Parvularculales</taxon>
        <taxon>Parvularculaceae</taxon>
        <taxon>Parvularcula</taxon>
    </lineage>
</organism>
<protein>
    <submittedName>
        <fullName evidence="1">Uncharacterized protein</fullName>
    </submittedName>
</protein>
<accession>A0A9X2RJR1</accession>
<dbReference type="AlphaFoldDB" id="A0A9X2RJR1"/>
<gene>
    <name evidence="1" type="ORF">NOG11_12245</name>
</gene>
<dbReference type="Proteomes" id="UP001142610">
    <property type="component" value="Unassembled WGS sequence"/>
</dbReference>
<sequence>MIINSPMMDQDDLLLLWHLRDHAASNDGAGDRSSEKLAQNPGRAAGQVMNWALSRTAAHLTRFARRGWRFEMGMVPSAQEKRLLETVRALAEGDDAAAREAATWLVPKGEVSALLGRAAPLVSFYPSYREAGRRAARA</sequence>
<dbReference type="RefSeq" id="WP_256620047.1">
    <property type="nucleotide sequence ID" value="NZ_JANIBC010000013.1"/>
</dbReference>